<keyword evidence="6 8" id="KW-1133">Transmembrane helix</keyword>
<dbReference type="AlphaFoldDB" id="A0A7W6LQ66"/>
<evidence type="ECO:0000256" key="6">
    <source>
        <dbReference type="ARBA" id="ARBA00022989"/>
    </source>
</evidence>
<evidence type="ECO:0000256" key="2">
    <source>
        <dbReference type="ARBA" id="ARBA00022676"/>
    </source>
</evidence>
<dbReference type="RefSeq" id="WP_188082080.1">
    <property type="nucleotide sequence ID" value="NZ_JACIEU010000007.1"/>
</dbReference>
<evidence type="ECO:0000313" key="10">
    <source>
        <dbReference type="EMBL" id="MBB4148326.1"/>
    </source>
</evidence>
<evidence type="ECO:0000259" key="9">
    <source>
        <dbReference type="Pfam" id="PF00535"/>
    </source>
</evidence>
<proteinExistence type="predicted"/>
<dbReference type="PANTHER" id="PTHR48090:SF3">
    <property type="entry name" value="UNDECAPRENYL-PHOSPHATE 4-DEOXY-4-FORMAMIDO-L-ARABINOSE TRANSFERASE"/>
    <property type="match status" value="1"/>
</dbReference>
<feature type="transmembrane region" description="Helical" evidence="8">
    <location>
        <begin position="259"/>
        <end position="282"/>
    </location>
</feature>
<dbReference type="InterPro" id="IPR001173">
    <property type="entry name" value="Glyco_trans_2-like"/>
</dbReference>
<keyword evidence="1" id="KW-1003">Cell membrane</keyword>
<gene>
    <name evidence="10" type="ORF">GGQ90_002105</name>
</gene>
<dbReference type="GO" id="GO:0009103">
    <property type="term" value="P:lipopolysaccharide biosynthetic process"/>
    <property type="evidence" value="ECO:0007669"/>
    <property type="project" value="UniProtKB-KW"/>
</dbReference>
<evidence type="ECO:0000256" key="8">
    <source>
        <dbReference type="SAM" id="Phobius"/>
    </source>
</evidence>
<comment type="caution">
    <text evidence="10">The sequence shown here is derived from an EMBL/GenBank/DDBJ whole genome shotgun (WGS) entry which is preliminary data.</text>
</comment>
<evidence type="ECO:0000256" key="7">
    <source>
        <dbReference type="ARBA" id="ARBA00023136"/>
    </source>
</evidence>
<evidence type="ECO:0000256" key="1">
    <source>
        <dbReference type="ARBA" id="ARBA00022475"/>
    </source>
</evidence>
<feature type="domain" description="Glycosyltransferase 2-like" evidence="9">
    <location>
        <begin position="5"/>
        <end position="134"/>
    </location>
</feature>
<keyword evidence="11" id="KW-1185">Reference proteome</keyword>
<dbReference type="GO" id="GO:0016757">
    <property type="term" value="F:glycosyltransferase activity"/>
    <property type="evidence" value="ECO:0007669"/>
    <property type="project" value="UniProtKB-KW"/>
</dbReference>
<accession>A0A7W6LQ66</accession>
<organism evidence="10 11">
    <name type="scientific">Sphingobium scionense</name>
    <dbReference type="NCBI Taxonomy" id="1404341"/>
    <lineage>
        <taxon>Bacteria</taxon>
        <taxon>Pseudomonadati</taxon>
        <taxon>Pseudomonadota</taxon>
        <taxon>Alphaproteobacteria</taxon>
        <taxon>Sphingomonadales</taxon>
        <taxon>Sphingomonadaceae</taxon>
        <taxon>Sphingobium</taxon>
    </lineage>
</organism>
<evidence type="ECO:0000313" key="11">
    <source>
        <dbReference type="Proteomes" id="UP000590524"/>
    </source>
</evidence>
<dbReference type="PANTHER" id="PTHR48090">
    <property type="entry name" value="UNDECAPRENYL-PHOSPHATE 4-DEOXY-4-FORMAMIDO-L-ARABINOSE TRANSFERASE-RELATED"/>
    <property type="match status" value="1"/>
</dbReference>
<dbReference type="InterPro" id="IPR029044">
    <property type="entry name" value="Nucleotide-diphossugar_trans"/>
</dbReference>
<dbReference type="Proteomes" id="UP000590524">
    <property type="component" value="Unassembled WGS sequence"/>
</dbReference>
<reference evidence="10 11" key="1">
    <citation type="submission" date="2020-08" db="EMBL/GenBank/DDBJ databases">
        <title>Genomic Encyclopedia of Type Strains, Phase IV (KMG-IV): sequencing the most valuable type-strain genomes for metagenomic binning, comparative biology and taxonomic classification.</title>
        <authorList>
            <person name="Goeker M."/>
        </authorList>
    </citation>
    <scope>NUCLEOTIDE SEQUENCE [LARGE SCALE GENOMIC DNA]</scope>
    <source>
        <strain evidence="10 11">DSM 19371</strain>
    </source>
</reference>
<name>A0A7W6LQ66_9SPHN</name>
<protein>
    <submittedName>
        <fullName evidence="10">Glycosyltransferase involved in cell wall biosynthesis</fullName>
    </submittedName>
</protein>
<keyword evidence="3 10" id="KW-0808">Transferase</keyword>
<feature type="transmembrane region" description="Helical" evidence="8">
    <location>
        <begin position="236"/>
        <end position="253"/>
    </location>
</feature>
<keyword evidence="4 8" id="KW-0812">Transmembrane</keyword>
<keyword evidence="5" id="KW-0448">Lipopolysaccharide biosynthesis</keyword>
<dbReference type="CDD" id="cd04187">
    <property type="entry name" value="DPM1_like_bac"/>
    <property type="match status" value="1"/>
</dbReference>
<dbReference type="SUPFAM" id="SSF53448">
    <property type="entry name" value="Nucleotide-diphospho-sugar transferases"/>
    <property type="match status" value="1"/>
</dbReference>
<keyword evidence="2" id="KW-0328">Glycosyltransferase</keyword>
<evidence type="ECO:0000256" key="3">
    <source>
        <dbReference type="ARBA" id="ARBA00022679"/>
    </source>
</evidence>
<dbReference type="Pfam" id="PF00535">
    <property type="entry name" value="Glycos_transf_2"/>
    <property type="match status" value="1"/>
</dbReference>
<evidence type="ECO:0000256" key="5">
    <source>
        <dbReference type="ARBA" id="ARBA00022985"/>
    </source>
</evidence>
<keyword evidence="7 8" id="KW-0472">Membrane</keyword>
<dbReference type="Gene3D" id="3.90.550.10">
    <property type="entry name" value="Spore Coat Polysaccharide Biosynthesis Protein SpsA, Chain A"/>
    <property type="match status" value="1"/>
</dbReference>
<sequence length="312" mass="34191">MVDVSIVVPLYNEEDNVVLLHQAISDALVDFAPSYEVVLVDDGSRDATFARAADLVALDPHVRIVKFRGNYGQTAAMAAGIQDARGDIIVTMDGDLQNDPLDIPQMVAIIYQGYDIVVGWRKKRQDGGVRVFVSQVANRIMARLMGVAVRDSGCSLKAFRAILVKQLPMYGEMHRFIPALSRLAGAKLAQIEVRHHPRRFGVSKYGFSRIYKVMLDIVSIRILLSYVRRPMAWSRFLLVGTFMLGVTALLISVTGDGLALPTLAIAVLWLSLSLFLLGWTVVGQMLASLSNKVSGYAELGARLSVGLSKQGD</sequence>
<dbReference type="InterPro" id="IPR050256">
    <property type="entry name" value="Glycosyltransferase_2"/>
</dbReference>
<evidence type="ECO:0000256" key="4">
    <source>
        <dbReference type="ARBA" id="ARBA00022692"/>
    </source>
</evidence>
<dbReference type="GO" id="GO:0005886">
    <property type="term" value="C:plasma membrane"/>
    <property type="evidence" value="ECO:0007669"/>
    <property type="project" value="TreeGrafter"/>
</dbReference>
<dbReference type="EMBL" id="JACIEU010000007">
    <property type="protein sequence ID" value="MBB4148326.1"/>
    <property type="molecule type" value="Genomic_DNA"/>
</dbReference>